<proteinExistence type="predicted"/>
<sequence>MPIASVAAVMVLLALYVPIGLYLEAHFVPMDKTILNPPFARLAGNAFAIYKLPAPAPADTLDESRRSHVVLTEDGKLLGPSHSPHSDINTIGLGRYSYWSEAGRVPVVVFSTSDNSNPNSNGRVYRLLDPDAPYEAQLKH</sequence>
<comment type="caution">
    <text evidence="2">The sequence shown here is derived from an EMBL/GenBank/DDBJ whole genome shotgun (WGS) entry which is preliminary data.</text>
</comment>
<keyword evidence="1" id="KW-0812">Transmembrane</keyword>
<evidence type="ECO:0000313" key="3">
    <source>
        <dbReference type="Proteomes" id="UP000625079"/>
    </source>
</evidence>
<reference evidence="2" key="2">
    <citation type="submission" date="2022-12" db="EMBL/GenBank/DDBJ databases">
        <authorList>
            <person name="Sun Q."/>
            <person name="Zhou Y."/>
        </authorList>
    </citation>
    <scope>NUCLEOTIDE SEQUENCE</scope>
    <source>
        <strain evidence="2">CGMCC 1.15034</strain>
    </source>
</reference>
<dbReference type="EMBL" id="BMHC01000004">
    <property type="protein sequence ID" value="GGI24293.1"/>
    <property type="molecule type" value="Genomic_DNA"/>
</dbReference>
<protein>
    <submittedName>
        <fullName evidence="2">Uncharacterized protein</fullName>
    </submittedName>
</protein>
<name>A0AA88B808_9BRAD</name>
<keyword evidence="1" id="KW-0472">Membrane</keyword>
<dbReference type="Proteomes" id="UP000625079">
    <property type="component" value="Unassembled WGS sequence"/>
</dbReference>
<accession>A0AA88B808</accession>
<evidence type="ECO:0000313" key="2">
    <source>
        <dbReference type="EMBL" id="GGI24293.1"/>
    </source>
</evidence>
<gene>
    <name evidence="2" type="ORF">GCM10010987_28660</name>
</gene>
<dbReference type="RefSeq" id="WP_128966321.1">
    <property type="nucleotide sequence ID" value="NZ_BMHC01000004.1"/>
</dbReference>
<evidence type="ECO:0000256" key="1">
    <source>
        <dbReference type="SAM" id="Phobius"/>
    </source>
</evidence>
<keyword evidence="1" id="KW-1133">Transmembrane helix</keyword>
<feature type="transmembrane region" description="Helical" evidence="1">
    <location>
        <begin position="6"/>
        <end position="23"/>
    </location>
</feature>
<reference evidence="2" key="1">
    <citation type="journal article" date="2014" name="Int. J. Syst. Evol. Microbiol.">
        <title>Complete genome sequence of Corynebacterium casei LMG S-19264T (=DSM 44701T), isolated from a smear-ripened cheese.</title>
        <authorList>
            <consortium name="US DOE Joint Genome Institute (JGI-PGF)"/>
            <person name="Walter F."/>
            <person name="Albersmeier A."/>
            <person name="Kalinowski J."/>
            <person name="Ruckert C."/>
        </authorList>
    </citation>
    <scope>NUCLEOTIDE SEQUENCE</scope>
    <source>
        <strain evidence="2">CGMCC 1.15034</strain>
    </source>
</reference>
<organism evidence="2 3">
    <name type="scientific">Bradyrhizobium guangdongense</name>
    <dbReference type="NCBI Taxonomy" id="1325090"/>
    <lineage>
        <taxon>Bacteria</taxon>
        <taxon>Pseudomonadati</taxon>
        <taxon>Pseudomonadota</taxon>
        <taxon>Alphaproteobacteria</taxon>
        <taxon>Hyphomicrobiales</taxon>
        <taxon>Nitrobacteraceae</taxon>
        <taxon>Bradyrhizobium</taxon>
    </lineage>
</organism>
<dbReference type="AlphaFoldDB" id="A0AA88B808"/>